<dbReference type="Gene3D" id="3.90.79.10">
    <property type="entry name" value="Nucleoside Triphosphate Pyrophosphohydrolase"/>
    <property type="match status" value="1"/>
</dbReference>
<evidence type="ECO:0000256" key="3">
    <source>
        <dbReference type="ARBA" id="ARBA00022723"/>
    </source>
</evidence>
<proteinExistence type="predicted"/>
<evidence type="ECO:0000313" key="10">
    <source>
        <dbReference type="Proteomes" id="UP000315145"/>
    </source>
</evidence>
<comment type="cofactor">
    <cofactor evidence="2">
        <name>Mg(2+)</name>
        <dbReference type="ChEBI" id="CHEBI:18420"/>
    </cofactor>
</comment>
<evidence type="ECO:0000313" key="8">
    <source>
        <dbReference type="EMBL" id="KAA5823357.1"/>
    </source>
</evidence>
<comment type="caution">
    <text evidence="8">The sequence shown here is derived from an EMBL/GenBank/DDBJ whole genome shotgun (WGS) entry which is preliminary data.</text>
</comment>
<keyword evidence="5" id="KW-0460">Magnesium</keyword>
<feature type="domain" description="Nudix hydrolase" evidence="7">
    <location>
        <begin position="46"/>
        <end position="184"/>
    </location>
</feature>
<dbReference type="EMBL" id="VMBF01000008">
    <property type="protein sequence ID" value="TSJ73845.1"/>
    <property type="molecule type" value="Genomic_DNA"/>
</dbReference>
<dbReference type="Proteomes" id="UP000322315">
    <property type="component" value="Unassembled WGS sequence"/>
</dbReference>
<keyword evidence="6" id="KW-0464">Manganese</keyword>
<evidence type="ECO:0000313" key="9">
    <source>
        <dbReference type="EMBL" id="TSJ73845.1"/>
    </source>
</evidence>
<keyword evidence="10" id="KW-1185">Reference proteome</keyword>
<evidence type="ECO:0000256" key="4">
    <source>
        <dbReference type="ARBA" id="ARBA00022801"/>
    </source>
</evidence>
<sequence length="213" mass="24380">MRFEEFLKSVSKIKNIPLPAEASHFKMVPPFRQEVLKKQEKAIKKAKQAGVLALFYPDKFENTKFVLILRNTYKGVHSAQIAFPGGKLENQDATLQDTALRETFEEVGVQTETVQIVKKISQVYIPPSNFYVQPFIGITENTPQFIKQDDEVEAVIEVDLEHFLDERSLILKKVKTSYSVEVEVPAFKLNDYIVWGATAMMLSEIKDLLKQLL</sequence>
<dbReference type="CDD" id="cd03426">
    <property type="entry name" value="NUDIX_CoAse_Nudt7"/>
    <property type="match status" value="1"/>
</dbReference>
<dbReference type="EMBL" id="VWRS01000008">
    <property type="protein sequence ID" value="KAA5823357.1"/>
    <property type="molecule type" value="Genomic_DNA"/>
</dbReference>
<reference evidence="8 11" key="1">
    <citation type="journal article" date="2015" name="Int. J. Syst. Evol. Microbiol.">
        <title>Algibacter amylolyticus sp. nov., isolated from intertidal sediment.</title>
        <authorList>
            <person name="Zhang D.C."/>
            <person name="Wu J."/>
            <person name="Neuner K."/>
            <person name="Yao J."/>
            <person name="Margesin R."/>
        </authorList>
    </citation>
    <scope>NUCLEOTIDE SEQUENCE [LARGE SCALE GENOMIC DNA]</scope>
    <source>
        <strain evidence="8 11">RU-4-M-4</strain>
    </source>
</reference>
<protein>
    <submittedName>
        <fullName evidence="8">CoA pyrophosphatase</fullName>
    </submittedName>
</protein>
<dbReference type="InterPro" id="IPR000086">
    <property type="entry name" value="NUDIX_hydrolase_dom"/>
</dbReference>
<dbReference type="Proteomes" id="UP000315145">
    <property type="component" value="Unassembled WGS sequence"/>
</dbReference>
<evidence type="ECO:0000256" key="6">
    <source>
        <dbReference type="ARBA" id="ARBA00023211"/>
    </source>
</evidence>
<dbReference type="AlphaFoldDB" id="A0A5M7B4P2"/>
<evidence type="ECO:0000256" key="2">
    <source>
        <dbReference type="ARBA" id="ARBA00001946"/>
    </source>
</evidence>
<dbReference type="OrthoDB" id="9802805at2"/>
<dbReference type="Pfam" id="PF00293">
    <property type="entry name" value="NUDIX"/>
    <property type="match status" value="1"/>
</dbReference>
<organism evidence="8 11">
    <name type="scientific">Algibacter amylolyticus</name>
    <dbReference type="NCBI Taxonomy" id="1608400"/>
    <lineage>
        <taxon>Bacteria</taxon>
        <taxon>Pseudomonadati</taxon>
        <taxon>Bacteroidota</taxon>
        <taxon>Flavobacteriia</taxon>
        <taxon>Flavobacteriales</taxon>
        <taxon>Flavobacteriaceae</taxon>
        <taxon>Algibacter</taxon>
    </lineage>
</organism>
<dbReference type="GO" id="GO:0010945">
    <property type="term" value="F:coenzyme A diphosphatase activity"/>
    <property type="evidence" value="ECO:0007669"/>
    <property type="project" value="InterPro"/>
</dbReference>
<name>A0A5M7B4P2_9FLAO</name>
<evidence type="ECO:0000259" key="7">
    <source>
        <dbReference type="PROSITE" id="PS51462"/>
    </source>
</evidence>
<dbReference type="GO" id="GO:0046872">
    <property type="term" value="F:metal ion binding"/>
    <property type="evidence" value="ECO:0007669"/>
    <property type="project" value="UniProtKB-KW"/>
</dbReference>
<gene>
    <name evidence="8" type="ORF">F2B50_11650</name>
    <name evidence="9" type="ORF">FPF71_11650</name>
</gene>
<dbReference type="InterPro" id="IPR045121">
    <property type="entry name" value="CoAse"/>
</dbReference>
<dbReference type="SUPFAM" id="SSF55811">
    <property type="entry name" value="Nudix"/>
    <property type="match status" value="1"/>
</dbReference>
<comment type="cofactor">
    <cofactor evidence="1">
        <name>Mn(2+)</name>
        <dbReference type="ChEBI" id="CHEBI:29035"/>
    </cofactor>
</comment>
<dbReference type="PROSITE" id="PS51462">
    <property type="entry name" value="NUDIX"/>
    <property type="match status" value="1"/>
</dbReference>
<dbReference type="PANTHER" id="PTHR12992:SF11">
    <property type="entry name" value="MITOCHONDRIAL COENZYME A DIPHOSPHATASE NUDT8"/>
    <property type="match status" value="1"/>
</dbReference>
<evidence type="ECO:0000256" key="5">
    <source>
        <dbReference type="ARBA" id="ARBA00022842"/>
    </source>
</evidence>
<reference evidence="8" key="3">
    <citation type="submission" date="2019-09" db="EMBL/GenBank/DDBJ databases">
        <authorList>
            <person name="Zhang D.-C."/>
        </authorList>
    </citation>
    <scope>NUCLEOTIDE SEQUENCE</scope>
    <source>
        <strain evidence="8">RU-4-M-4</strain>
    </source>
</reference>
<keyword evidence="4" id="KW-0378">Hydrolase</keyword>
<dbReference type="PANTHER" id="PTHR12992">
    <property type="entry name" value="NUDIX HYDROLASE"/>
    <property type="match status" value="1"/>
</dbReference>
<evidence type="ECO:0000256" key="1">
    <source>
        <dbReference type="ARBA" id="ARBA00001936"/>
    </source>
</evidence>
<accession>A0A5M7B4P2</accession>
<keyword evidence="3" id="KW-0479">Metal-binding</keyword>
<reference evidence="9 10" key="2">
    <citation type="submission" date="2019-07" db="EMBL/GenBank/DDBJ databases">
        <title>Algibacter marinivivus sp. nov., isolated from the surface of a marine red alga.</title>
        <authorList>
            <person name="Zhong X."/>
            <person name="Xu W."/>
            <person name="Zhang Y."/>
            <person name="Zhang Q."/>
            <person name="Du Z."/>
        </authorList>
    </citation>
    <scope>NUCLEOTIDE SEQUENCE [LARGE SCALE GENOMIC DNA]</scope>
    <source>
        <strain evidence="9 10">RU-4-M-4</strain>
    </source>
</reference>
<dbReference type="InterPro" id="IPR015797">
    <property type="entry name" value="NUDIX_hydrolase-like_dom_sf"/>
</dbReference>
<evidence type="ECO:0000313" key="11">
    <source>
        <dbReference type="Proteomes" id="UP000322315"/>
    </source>
</evidence>
<dbReference type="RefSeq" id="WP_144116847.1">
    <property type="nucleotide sequence ID" value="NZ_JACHGE010000002.1"/>
</dbReference>